<dbReference type="Proteomes" id="UP001054837">
    <property type="component" value="Unassembled WGS sequence"/>
</dbReference>
<keyword evidence="2" id="KW-1185">Reference proteome</keyword>
<evidence type="ECO:0000313" key="1">
    <source>
        <dbReference type="EMBL" id="GIY29497.1"/>
    </source>
</evidence>
<gene>
    <name evidence="1" type="ORF">CDAR_534251</name>
</gene>
<evidence type="ECO:0000313" key="2">
    <source>
        <dbReference type="Proteomes" id="UP001054837"/>
    </source>
</evidence>
<sequence length="84" mass="9271">MLDQLEGNPADLVKADFTCLVNKVGSTLPPRPKWGPRGDPKACSSSFLLSEVACQWPLPALWSCLGVRLFSVINTRRRKGEKES</sequence>
<reference evidence="1 2" key="1">
    <citation type="submission" date="2021-06" db="EMBL/GenBank/DDBJ databases">
        <title>Caerostris darwini draft genome.</title>
        <authorList>
            <person name="Kono N."/>
            <person name="Arakawa K."/>
        </authorList>
    </citation>
    <scope>NUCLEOTIDE SEQUENCE [LARGE SCALE GENOMIC DNA]</scope>
</reference>
<accession>A0AAV4S7K2</accession>
<comment type="caution">
    <text evidence="1">The sequence shown here is derived from an EMBL/GenBank/DDBJ whole genome shotgun (WGS) entry which is preliminary data.</text>
</comment>
<organism evidence="1 2">
    <name type="scientific">Caerostris darwini</name>
    <dbReference type="NCBI Taxonomy" id="1538125"/>
    <lineage>
        <taxon>Eukaryota</taxon>
        <taxon>Metazoa</taxon>
        <taxon>Ecdysozoa</taxon>
        <taxon>Arthropoda</taxon>
        <taxon>Chelicerata</taxon>
        <taxon>Arachnida</taxon>
        <taxon>Araneae</taxon>
        <taxon>Araneomorphae</taxon>
        <taxon>Entelegynae</taxon>
        <taxon>Araneoidea</taxon>
        <taxon>Araneidae</taxon>
        <taxon>Caerostris</taxon>
    </lineage>
</organism>
<proteinExistence type="predicted"/>
<name>A0AAV4S7K2_9ARAC</name>
<dbReference type="EMBL" id="BPLQ01007314">
    <property type="protein sequence ID" value="GIY29497.1"/>
    <property type="molecule type" value="Genomic_DNA"/>
</dbReference>
<dbReference type="AlphaFoldDB" id="A0AAV4S7K2"/>
<protein>
    <submittedName>
        <fullName evidence="1">Uncharacterized protein</fullName>
    </submittedName>
</protein>